<evidence type="ECO:0000256" key="1">
    <source>
        <dbReference type="SAM" id="MobiDB-lite"/>
    </source>
</evidence>
<reference evidence="2" key="2">
    <citation type="submission" date="2018-05" db="EMBL/GenBank/DDBJ databases">
        <title>OgluRS3 (Oryza glumaepatula Reference Sequence Version 3).</title>
        <authorList>
            <person name="Zhang J."/>
            <person name="Kudrna D."/>
            <person name="Lee S."/>
            <person name="Talag J."/>
            <person name="Welchert J."/>
            <person name="Wing R.A."/>
        </authorList>
    </citation>
    <scope>NUCLEOTIDE SEQUENCE [LARGE SCALE GENOMIC DNA]</scope>
</reference>
<dbReference type="Gramene" id="OGLUM09G05820.1">
    <property type="protein sequence ID" value="OGLUM09G05820.1"/>
    <property type="gene ID" value="OGLUM09G05820"/>
</dbReference>
<reference evidence="2" key="1">
    <citation type="submission" date="2015-04" db="UniProtKB">
        <authorList>
            <consortium name="EnsemblPlants"/>
        </authorList>
    </citation>
    <scope>IDENTIFICATION</scope>
</reference>
<keyword evidence="3" id="KW-1185">Reference proteome</keyword>
<dbReference type="AlphaFoldDB" id="A0A0E0B191"/>
<feature type="compositionally biased region" description="Low complexity" evidence="1">
    <location>
        <begin position="109"/>
        <end position="123"/>
    </location>
</feature>
<feature type="region of interest" description="Disordered" evidence="1">
    <location>
        <begin position="1"/>
        <end position="52"/>
    </location>
</feature>
<feature type="region of interest" description="Disordered" evidence="1">
    <location>
        <begin position="108"/>
        <end position="134"/>
    </location>
</feature>
<sequence>MATSASRAMATFRHGLGPASRSSTPSCHSHVYEAGDAGRRGDAEQEQQQQQQDVVVVVAGGGVAAVGAPTSAPRCAACVRTGREECRLCTRWSDSRGDCSVRWCSRRSAGATAGQAPDAALPSASPPRRHGDRVDRKLLL</sequence>
<organism evidence="2">
    <name type="scientific">Oryza glumipatula</name>
    <dbReference type="NCBI Taxonomy" id="40148"/>
    <lineage>
        <taxon>Eukaryota</taxon>
        <taxon>Viridiplantae</taxon>
        <taxon>Streptophyta</taxon>
        <taxon>Embryophyta</taxon>
        <taxon>Tracheophyta</taxon>
        <taxon>Spermatophyta</taxon>
        <taxon>Magnoliopsida</taxon>
        <taxon>Liliopsida</taxon>
        <taxon>Poales</taxon>
        <taxon>Poaceae</taxon>
        <taxon>BOP clade</taxon>
        <taxon>Oryzoideae</taxon>
        <taxon>Oryzeae</taxon>
        <taxon>Oryzinae</taxon>
        <taxon>Oryza</taxon>
    </lineage>
</organism>
<proteinExistence type="predicted"/>
<dbReference type="EnsemblPlants" id="OGLUM09G05820.1">
    <property type="protein sequence ID" value="OGLUM09G05820.1"/>
    <property type="gene ID" value="OGLUM09G05820"/>
</dbReference>
<dbReference type="HOGENOM" id="CLU_1974209_0_0_1"/>
<evidence type="ECO:0000313" key="3">
    <source>
        <dbReference type="Proteomes" id="UP000026961"/>
    </source>
</evidence>
<accession>A0A0E0B191</accession>
<feature type="compositionally biased region" description="Basic and acidic residues" evidence="1">
    <location>
        <begin position="30"/>
        <end position="43"/>
    </location>
</feature>
<dbReference type="Proteomes" id="UP000026961">
    <property type="component" value="Chromosome 9"/>
</dbReference>
<evidence type="ECO:0000313" key="2">
    <source>
        <dbReference type="EnsemblPlants" id="OGLUM09G05820.1"/>
    </source>
</evidence>
<protein>
    <submittedName>
        <fullName evidence="2">Uncharacterized protein</fullName>
    </submittedName>
</protein>
<name>A0A0E0B191_9ORYZ</name>